<feature type="transmembrane region" description="Helical" evidence="2">
    <location>
        <begin position="188"/>
        <end position="215"/>
    </location>
</feature>
<feature type="region of interest" description="Disordered" evidence="1">
    <location>
        <begin position="127"/>
        <end position="160"/>
    </location>
</feature>
<name>X6N131_RETFI</name>
<dbReference type="AlphaFoldDB" id="X6N131"/>
<dbReference type="EMBL" id="ASPP01013689">
    <property type="protein sequence ID" value="ETO19414.1"/>
    <property type="molecule type" value="Genomic_DNA"/>
</dbReference>
<feature type="compositionally biased region" description="Basic and acidic residues" evidence="1">
    <location>
        <begin position="132"/>
        <end position="153"/>
    </location>
</feature>
<evidence type="ECO:0000313" key="3">
    <source>
        <dbReference type="EMBL" id="ETO19414.1"/>
    </source>
</evidence>
<dbReference type="Proteomes" id="UP000023152">
    <property type="component" value="Unassembled WGS sequence"/>
</dbReference>
<keyword evidence="2" id="KW-0472">Membrane</keyword>
<organism evidence="3 4">
    <name type="scientific">Reticulomyxa filosa</name>
    <dbReference type="NCBI Taxonomy" id="46433"/>
    <lineage>
        <taxon>Eukaryota</taxon>
        <taxon>Sar</taxon>
        <taxon>Rhizaria</taxon>
        <taxon>Retaria</taxon>
        <taxon>Foraminifera</taxon>
        <taxon>Monothalamids</taxon>
        <taxon>Reticulomyxidae</taxon>
        <taxon>Reticulomyxa</taxon>
    </lineage>
</organism>
<protein>
    <submittedName>
        <fullName evidence="3">Uncharacterized protein</fullName>
    </submittedName>
</protein>
<evidence type="ECO:0000313" key="4">
    <source>
        <dbReference type="Proteomes" id="UP000023152"/>
    </source>
</evidence>
<keyword evidence="2" id="KW-1133">Transmembrane helix</keyword>
<evidence type="ECO:0000256" key="2">
    <source>
        <dbReference type="SAM" id="Phobius"/>
    </source>
</evidence>
<reference evidence="3 4" key="1">
    <citation type="journal article" date="2013" name="Curr. Biol.">
        <title>The Genome of the Foraminiferan Reticulomyxa filosa.</title>
        <authorList>
            <person name="Glockner G."/>
            <person name="Hulsmann N."/>
            <person name="Schleicher M."/>
            <person name="Noegel A.A."/>
            <person name="Eichinger L."/>
            <person name="Gallinger C."/>
            <person name="Pawlowski J."/>
            <person name="Sierra R."/>
            <person name="Euteneuer U."/>
            <person name="Pillet L."/>
            <person name="Moustafa A."/>
            <person name="Platzer M."/>
            <person name="Groth M."/>
            <person name="Szafranski K."/>
            <person name="Schliwa M."/>
        </authorList>
    </citation>
    <scope>NUCLEOTIDE SEQUENCE [LARGE SCALE GENOMIC DNA]</scope>
</reference>
<gene>
    <name evidence="3" type="ORF">RFI_17826</name>
</gene>
<sequence length="225" mass="25905">MAIRPEEKKFKSVPIVDVGIGHPFGLKTDNFLTLVSTFSSLDQVERSGGFMILRPRAQTNEGKNKELQIFSFNTQNDVPINFHARYFDETPVNGNLHGIPQLKTEYETGIYPQYVVEVMDPIYQGQKKRTSGCKDDDKQRKSVSETRNKDQTKKQKTKRKREDIPCESACTTPSSVCCNQTSPSPQKFFFFFFLEWFVVCTIIFVCSFFFFFVFVTVGDGIEVRH</sequence>
<accession>X6N131</accession>
<comment type="caution">
    <text evidence="3">The sequence shown here is derived from an EMBL/GenBank/DDBJ whole genome shotgun (WGS) entry which is preliminary data.</text>
</comment>
<proteinExistence type="predicted"/>
<keyword evidence="2" id="KW-0812">Transmembrane</keyword>
<evidence type="ECO:0000256" key="1">
    <source>
        <dbReference type="SAM" id="MobiDB-lite"/>
    </source>
</evidence>
<keyword evidence="4" id="KW-1185">Reference proteome</keyword>